<comment type="similarity">
    <text evidence="1">Belongs to the AHA1 family.</text>
</comment>
<evidence type="ECO:0000256" key="1">
    <source>
        <dbReference type="ARBA" id="ARBA00006817"/>
    </source>
</evidence>
<accession>A0A7W5FPQ3</accession>
<dbReference type="CDD" id="cd08901">
    <property type="entry name" value="SRPBCC_CalC_Aha1-like_8"/>
    <property type="match status" value="1"/>
</dbReference>
<keyword evidence="4" id="KW-1185">Reference proteome</keyword>
<dbReference type="AlphaFoldDB" id="A0A7W5FPQ3"/>
<sequence length="140" mass="15588">MNNVTAMSINKPAHDIFEAFVDPVQIGGFWFSSSSQRWEQGAIVTIRYEEYGAEGQIEVQQIVPDRKIVFTWGDGHTVTIDLRESGAATVVEVTEEGFKEDDPDLLAQLIDNKEGWVYALTCLKGYLEYGAVLRASLVKG</sequence>
<feature type="domain" description="Activator of Hsp90 ATPase homologue 1/2-like C-terminal" evidence="2">
    <location>
        <begin position="12"/>
        <end position="128"/>
    </location>
</feature>
<evidence type="ECO:0000313" key="4">
    <source>
        <dbReference type="Proteomes" id="UP000570361"/>
    </source>
</evidence>
<evidence type="ECO:0000259" key="2">
    <source>
        <dbReference type="Pfam" id="PF08327"/>
    </source>
</evidence>
<organism evidence="3 4">
    <name type="scientific">Paenibacillus phyllosphaerae</name>
    <dbReference type="NCBI Taxonomy" id="274593"/>
    <lineage>
        <taxon>Bacteria</taxon>
        <taxon>Bacillati</taxon>
        <taxon>Bacillota</taxon>
        <taxon>Bacilli</taxon>
        <taxon>Bacillales</taxon>
        <taxon>Paenibacillaceae</taxon>
        <taxon>Paenibacillus</taxon>
    </lineage>
</organism>
<dbReference type="RefSeq" id="WP_183602744.1">
    <property type="nucleotide sequence ID" value="NZ_JACHXK010000013.1"/>
</dbReference>
<dbReference type="Pfam" id="PF08327">
    <property type="entry name" value="AHSA1"/>
    <property type="match status" value="1"/>
</dbReference>
<dbReference type="SUPFAM" id="SSF55961">
    <property type="entry name" value="Bet v1-like"/>
    <property type="match status" value="1"/>
</dbReference>
<dbReference type="InterPro" id="IPR023393">
    <property type="entry name" value="START-like_dom_sf"/>
</dbReference>
<name>A0A7W5FPQ3_9BACL</name>
<comment type="caution">
    <text evidence="3">The sequence shown here is derived from an EMBL/GenBank/DDBJ whole genome shotgun (WGS) entry which is preliminary data.</text>
</comment>
<evidence type="ECO:0000313" key="3">
    <source>
        <dbReference type="EMBL" id="MBB3112630.1"/>
    </source>
</evidence>
<dbReference type="Gene3D" id="3.30.530.20">
    <property type="match status" value="1"/>
</dbReference>
<gene>
    <name evidence="3" type="ORF">FHS18_004731</name>
</gene>
<protein>
    <submittedName>
        <fullName evidence="3">Uncharacterized protein YndB with AHSA1/START domain</fullName>
    </submittedName>
</protein>
<proteinExistence type="inferred from homology"/>
<reference evidence="3 4" key="1">
    <citation type="submission" date="2020-08" db="EMBL/GenBank/DDBJ databases">
        <title>Genomic Encyclopedia of Type Strains, Phase III (KMG-III): the genomes of soil and plant-associated and newly described type strains.</title>
        <authorList>
            <person name="Whitman W."/>
        </authorList>
    </citation>
    <scope>NUCLEOTIDE SEQUENCE [LARGE SCALE GENOMIC DNA]</scope>
    <source>
        <strain evidence="3 4">CECT 5862</strain>
    </source>
</reference>
<dbReference type="Proteomes" id="UP000570361">
    <property type="component" value="Unassembled WGS sequence"/>
</dbReference>
<dbReference type="EMBL" id="JACHXK010000013">
    <property type="protein sequence ID" value="MBB3112630.1"/>
    <property type="molecule type" value="Genomic_DNA"/>
</dbReference>
<dbReference type="InterPro" id="IPR013538">
    <property type="entry name" value="ASHA1/2-like_C"/>
</dbReference>